<dbReference type="Pfam" id="PF00651">
    <property type="entry name" value="BTB"/>
    <property type="match status" value="1"/>
</dbReference>
<dbReference type="Gene3D" id="3.30.710.10">
    <property type="entry name" value="Potassium Channel Kv1.1, Chain A"/>
    <property type="match status" value="1"/>
</dbReference>
<feature type="domain" description="BTB" evidence="1">
    <location>
        <begin position="16"/>
        <end position="76"/>
    </location>
</feature>
<dbReference type="SMART" id="SM00225">
    <property type="entry name" value="BTB"/>
    <property type="match status" value="1"/>
</dbReference>
<dbReference type="InterPro" id="IPR011333">
    <property type="entry name" value="SKP1/BTB/POZ_sf"/>
</dbReference>
<name>A0A7E4VD13_PANRE</name>
<dbReference type="InterPro" id="IPR000210">
    <property type="entry name" value="BTB/POZ_dom"/>
</dbReference>
<sequence length="479" mass="56140">MAVDKNTSLLLSNEKSDVTLVIDDQELPAHRSILSERSEYFKTMFSSSFIEAKSDKITLNETNLEAFNSVLEYIYTVLVCARFYMVDDLSSEMISCIKNTNYVNHYSLLKYSLDYAVDDLILYCTDSIRKDDGYLSPYTFEGMSPSTLEYVLKLRLRMSESMIFETLVYWMRWNPKYSSLFPKLLEHIDLYILGEKHLDMLFKPINFFRRAYETVSIDPSFVQNLLKEQQEKAQKFQKIINQNVINGIDDLCIVEGCKYKNYYLNEKYLTATKNNNIIVDLRQQYLLNCLKLQFDSGTTYNVAVSKDMHDWERVIDHSKYQCCGPQVLYFEERSFRFIRIQRAKRLNVNIEALYSTESFEIDPATKLIVPNQNVVLKEVKCRRFEGYFALKVNNHNGIIFQLLQPYVIGSMKLLLNEESSYYVEVGTKNGEWKRVFAEYNVIGWRTATFEKQPVLFIKIVGTKAPSKNFKLYKLECPAI</sequence>
<dbReference type="InterPro" id="IPR052407">
    <property type="entry name" value="BTB_POZ_domain_cont_9"/>
</dbReference>
<dbReference type="GO" id="GO:0048512">
    <property type="term" value="P:circadian behavior"/>
    <property type="evidence" value="ECO:0007669"/>
    <property type="project" value="TreeGrafter"/>
</dbReference>
<proteinExistence type="predicted"/>
<evidence type="ECO:0000313" key="2">
    <source>
        <dbReference type="Proteomes" id="UP000492821"/>
    </source>
</evidence>
<dbReference type="Proteomes" id="UP000492821">
    <property type="component" value="Unassembled WGS sequence"/>
</dbReference>
<dbReference type="GO" id="GO:0005737">
    <property type="term" value="C:cytoplasm"/>
    <property type="evidence" value="ECO:0007669"/>
    <property type="project" value="TreeGrafter"/>
</dbReference>
<reference evidence="3" key="2">
    <citation type="submission" date="2020-10" db="UniProtKB">
        <authorList>
            <consortium name="WormBaseParasite"/>
        </authorList>
    </citation>
    <scope>IDENTIFICATION</scope>
</reference>
<protein>
    <submittedName>
        <fullName evidence="3">BTB domain-containing protein</fullName>
    </submittedName>
</protein>
<dbReference type="PROSITE" id="PS50097">
    <property type="entry name" value="BTB"/>
    <property type="match status" value="1"/>
</dbReference>
<dbReference type="PANTHER" id="PTHR46306:SF1">
    <property type="entry name" value="BTB_POZ DOMAIN-CONTAINING PROTEIN 9"/>
    <property type="match status" value="1"/>
</dbReference>
<dbReference type="GO" id="GO:0008344">
    <property type="term" value="P:adult locomotory behavior"/>
    <property type="evidence" value="ECO:0007669"/>
    <property type="project" value="TreeGrafter"/>
</dbReference>
<evidence type="ECO:0000313" key="3">
    <source>
        <dbReference type="WBParaSite" id="Pan_g19372.t1"/>
    </source>
</evidence>
<dbReference type="PANTHER" id="PTHR46306">
    <property type="entry name" value="BTB/POZ DOMAIN-CONTAINING PROTEIN 9"/>
    <property type="match status" value="1"/>
</dbReference>
<organism evidence="2 3">
    <name type="scientific">Panagrellus redivivus</name>
    <name type="common">Microworm</name>
    <dbReference type="NCBI Taxonomy" id="6233"/>
    <lineage>
        <taxon>Eukaryota</taxon>
        <taxon>Metazoa</taxon>
        <taxon>Ecdysozoa</taxon>
        <taxon>Nematoda</taxon>
        <taxon>Chromadorea</taxon>
        <taxon>Rhabditida</taxon>
        <taxon>Tylenchina</taxon>
        <taxon>Panagrolaimomorpha</taxon>
        <taxon>Panagrolaimoidea</taxon>
        <taxon>Panagrolaimidae</taxon>
        <taxon>Panagrellus</taxon>
    </lineage>
</organism>
<dbReference type="InterPro" id="IPR008979">
    <property type="entry name" value="Galactose-bd-like_sf"/>
</dbReference>
<dbReference type="WBParaSite" id="Pan_g19372.t1">
    <property type="protein sequence ID" value="Pan_g19372.t1"/>
    <property type="gene ID" value="Pan_g19372"/>
</dbReference>
<dbReference type="SUPFAM" id="SSF54695">
    <property type="entry name" value="POZ domain"/>
    <property type="match status" value="1"/>
</dbReference>
<dbReference type="Gene3D" id="2.60.120.260">
    <property type="entry name" value="Galactose-binding domain-like"/>
    <property type="match status" value="1"/>
</dbReference>
<evidence type="ECO:0000259" key="1">
    <source>
        <dbReference type="PROSITE" id="PS50097"/>
    </source>
</evidence>
<dbReference type="AlphaFoldDB" id="A0A7E4VD13"/>
<dbReference type="SUPFAM" id="SSF49785">
    <property type="entry name" value="Galactose-binding domain-like"/>
    <property type="match status" value="1"/>
</dbReference>
<reference evidence="2" key="1">
    <citation type="journal article" date="2013" name="Genetics">
        <title>The draft genome and transcriptome of Panagrellus redivivus are shaped by the harsh demands of a free-living lifestyle.</title>
        <authorList>
            <person name="Srinivasan J."/>
            <person name="Dillman A.R."/>
            <person name="Macchietto M.G."/>
            <person name="Heikkinen L."/>
            <person name="Lakso M."/>
            <person name="Fracchia K.M."/>
            <person name="Antoshechkin I."/>
            <person name="Mortazavi A."/>
            <person name="Wong G."/>
            <person name="Sternberg P.W."/>
        </authorList>
    </citation>
    <scope>NUCLEOTIDE SEQUENCE [LARGE SCALE GENOMIC DNA]</scope>
    <source>
        <strain evidence="2">MT8872</strain>
    </source>
</reference>
<keyword evidence="2" id="KW-1185">Reference proteome</keyword>
<dbReference type="GO" id="GO:0050804">
    <property type="term" value="P:modulation of chemical synaptic transmission"/>
    <property type="evidence" value="ECO:0007669"/>
    <property type="project" value="TreeGrafter"/>
</dbReference>
<accession>A0A7E4VD13</accession>